<dbReference type="GO" id="GO:0008926">
    <property type="term" value="F:mannitol-1-phosphate 5-dehydrogenase activity"/>
    <property type="evidence" value="ECO:0007669"/>
    <property type="project" value="UniProtKB-EC"/>
</dbReference>
<sequence length="494" mass="53514">MTLDLATTPADDAAPAGTVELPPYDRAGIRTGIVHLGVGGFHRAHQALAVDELLRRGEAREWGICGVGLMSGDAAMRDALRPQDGLYTLVTKHADGGLEARVVGSIVDYLFAPDDPEAVLERLAHPDTRIVSLTITEGGYNFDQVTGEFDVTAPAVVADARPGAVPTTVFGYVVEALARRRARGVPPFTVMSCDNVQGNGAKARAVFAAFAALRDPELGAWVHNAVAFPNSMVDRITPVTTDADRALVRDRFGVEDRWPVVAEPFFQWVLEDDFPQGRPPLEHAGVQLVADVEPYELMKLRLLNVSHQALAYLGWLSGYRYAHEAVADPLLARFVRDYMDEATPTLRPVPGVDLGEYKATLVERFGNPEVADTLARLCAETSDRIPKWLVPLVRERLRAGGGVTRSAAIVASWARYAEGTDEQGEPIAVVDRLADVLVARARSQRDGDPLAFLRDPALFGDLVDEPRFTGPYLDALGSLHRSGAQATLRTLTGA</sequence>
<feature type="domain" description="Mannitol dehydrogenase C-terminal" evidence="8">
    <location>
        <begin position="291"/>
        <end position="470"/>
    </location>
</feature>
<name>A0A9X2JVX2_9MICO</name>
<keyword evidence="10" id="KW-1185">Reference proteome</keyword>
<dbReference type="Pfam" id="PF01232">
    <property type="entry name" value="Mannitol_dh"/>
    <property type="match status" value="1"/>
</dbReference>
<evidence type="ECO:0000256" key="5">
    <source>
        <dbReference type="ARBA" id="ARBA00048615"/>
    </source>
</evidence>
<dbReference type="InterPro" id="IPR023027">
    <property type="entry name" value="Mannitol_DH_CS"/>
</dbReference>
<dbReference type="InterPro" id="IPR000669">
    <property type="entry name" value="Mannitol_DH"/>
</dbReference>
<proteinExistence type="inferred from homology"/>
<evidence type="ECO:0000256" key="1">
    <source>
        <dbReference type="ARBA" id="ARBA00012939"/>
    </source>
</evidence>
<evidence type="ECO:0000313" key="10">
    <source>
        <dbReference type="Proteomes" id="UP001139493"/>
    </source>
</evidence>
<evidence type="ECO:0000256" key="6">
    <source>
        <dbReference type="ARBA" id="ARBA00061451"/>
    </source>
</evidence>
<dbReference type="EMBL" id="JAMTCS010000010">
    <property type="protein sequence ID" value="MCP2266025.1"/>
    <property type="molecule type" value="Genomic_DNA"/>
</dbReference>
<dbReference type="RefSeq" id="WP_253837512.1">
    <property type="nucleotide sequence ID" value="NZ_JAMTCS010000010.1"/>
</dbReference>
<reference evidence="9" key="1">
    <citation type="submission" date="2022-06" db="EMBL/GenBank/DDBJ databases">
        <title>Genomic Encyclopedia of Archaeal and Bacterial Type Strains, Phase II (KMG-II): from individual species to whole genera.</title>
        <authorList>
            <person name="Goeker M."/>
        </authorList>
    </citation>
    <scope>NUCLEOTIDE SEQUENCE</scope>
    <source>
        <strain evidence="9">DSM 26652</strain>
    </source>
</reference>
<dbReference type="InterPro" id="IPR013118">
    <property type="entry name" value="Mannitol_DH_C"/>
</dbReference>
<dbReference type="PANTHER" id="PTHR43362">
    <property type="entry name" value="MANNITOL DEHYDROGENASE DSF1-RELATED"/>
    <property type="match status" value="1"/>
</dbReference>
<dbReference type="PRINTS" id="PR00084">
    <property type="entry name" value="MTLDHDRGNASE"/>
</dbReference>
<evidence type="ECO:0000259" key="7">
    <source>
        <dbReference type="Pfam" id="PF01232"/>
    </source>
</evidence>
<gene>
    <name evidence="9" type="ORF">APR03_003390</name>
</gene>
<keyword evidence="4" id="KW-0520">NAD</keyword>
<comment type="caution">
    <text evidence="9">The sequence shown here is derived from an EMBL/GenBank/DDBJ whole genome shotgun (WGS) entry which is preliminary data.</text>
</comment>
<dbReference type="PROSITE" id="PS00974">
    <property type="entry name" value="MANNITOL_DHGENASE"/>
    <property type="match status" value="1"/>
</dbReference>
<dbReference type="GO" id="GO:0019594">
    <property type="term" value="P:mannitol metabolic process"/>
    <property type="evidence" value="ECO:0007669"/>
    <property type="project" value="InterPro"/>
</dbReference>
<evidence type="ECO:0000256" key="3">
    <source>
        <dbReference type="ARBA" id="ARBA00023002"/>
    </source>
</evidence>
<dbReference type="Proteomes" id="UP001139493">
    <property type="component" value="Unassembled WGS sequence"/>
</dbReference>
<dbReference type="InterPro" id="IPR013328">
    <property type="entry name" value="6PGD_dom2"/>
</dbReference>
<dbReference type="Gene3D" id="3.40.50.720">
    <property type="entry name" value="NAD(P)-binding Rossmann-like Domain"/>
    <property type="match status" value="1"/>
</dbReference>
<keyword evidence="3" id="KW-0560">Oxidoreductase</keyword>
<dbReference type="SUPFAM" id="SSF48179">
    <property type="entry name" value="6-phosphogluconate dehydrogenase C-terminal domain-like"/>
    <property type="match status" value="1"/>
</dbReference>
<dbReference type="InterPro" id="IPR008927">
    <property type="entry name" value="6-PGluconate_DH-like_C_sf"/>
</dbReference>
<organism evidence="9 10">
    <name type="scientific">Promicromonospora thailandica</name>
    <dbReference type="NCBI Taxonomy" id="765201"/>
    <lineage>
        <taxon>Bacteria</taxon>
        <taxon>Bacillati</taxon>
        <taxon>Actinomycetota</taxon>
        <taxon>Actinomycetes</taxon>
        <taxon>Micrococcales</taxon>
        <taxon>Promicromonosporaceae</taxon>
        <taxon>Promicromonospora</taxon>
    </lineage>
</organism>
<dbReference type="InterPro" id="IPR013131">
    <property type="entry name" value="Mannitol_DH_N"/>
</dbReference>
<dbReference type="InterPro" id="IPR050988">
    <property type="entry name" value="Mannitol_DH/Oxidoreductase"/>
</dbReference>
<dbReference type="EC" id="1.1.1.17" evidence="1"/>
<dbReference type="Pfam" id="PF08125">
    <property type="entry name" value="Mannitol_dh_C"/>
    <property type="match status" value="1"/>
</dbReference>
<evidence type="ECO:0000313" key="9">
    <source>
        <dbReference type="EMBL" id="MCP2266025.1"/>
    </source>
</evidence>
<dbReference type="SUPFAM" id="SSF51735">
    <property type="entry name" value="NAD(P)-binding Rossmann-fold domains"/>
    <property type="match status" value="1"/>
</dbReference>
<evidence type="ECO:0000259" key="8">
    <source>
        <dbReference type="Pfam" id="PF08125"/>
    </source>
</evidence>
<accession>A0A9X2JVX2</accession>
<dbReference type="AlphaFoldDB" id="A0A9X2JVX2"/>
<evidence type="ECO:0000256" key="4">
    <source>
        <dbReference type="ARBA" id="ARBA00023027"/>
    </source>
</evidence>
<feature type="domain" description="Mannitol dehydrogenase N-terminal" evidence="7">
    <location>
        <begin position="32"/>
        <end position="282"/>
    </location>
</feature>
<evidence type="ECO:0000256" key="2">
    <source>
        <dbReference type="ARBA" id="ARBA00016219"/>
    </source>
</evidence>
<dbReference type="Gene3D" id="1.10.1040.10">
    <property type="entry name" value="N-(1-d-carboxylethyl)-l-norvaline Dehydrogenase, domain 2"/>
    <property type="match status" value="1"/>
</dbReference>
<dbReference type="InterPro" id="IPR036291">
    <property type="entry name" value="NAD(P)-bd_dom_sf"/>
</dbReference>
<dbReference type="PANTHER" id="PTHR43362:SF1">
    <property type="entry name" value="MANNITOL DEHYDROGENASE 2-RELATED"/>
    <property type="match status" value="1"/>
</dbReference>
<comment type="similarity">
    <text evidence="6">Belongs to the mannitol dehydrogenase family. UxuB subfamily.</text>
</comment>
<comment type="catalytic activity">
    <reaction evidence="5">
        <text>D-mannitol 1-phosphate + NAD(+) = beta-D-fructose 6-phosphate + NADH + H(+)</text>
        <dbReference type="Rhea" id="RHEA:19661"/>
        <dbReference type="ChEBI" id="CHEBI:15378"/>
        <dbReference type="ChEBI" id="CHEBI:57540"/>
        <dbReference type="ChEBI" id="CHEBI:57634"/>
        <dbReference type="ChEBI" id="CHEBI:57945"/>
        <dbReference type="ChEBI" id="CHEBI:61381"/>
        <dbReference type="EC" id="1.1.1.17"/>
    </reaction>
</comment>
<dbReference type="FunFam" id="3.40.50.720:FF:000129">
    <property type="entry name" value="D-mannonate oxidoreductase"/>
    <property type="match status" value="1"/>
</dbReference>
<protein>
    <recommendedName>
        <fullName evidence="2">Mannitol-1-phosphate 5-dehydrogenase</fullName>
        <ecNumber evidence="1">1.1.1.17</ecNumber>
    </recommendedName>
</protein>